<dbReference type="InterPro" id="IPR038471">
    <property type="entry name" value="MecA_C_sf"/>
</dbReference>
<comment type="similarity">
    <text evidence="1">Belongs to the MecA family.</text>
</comment>
<name>A0ABU8HD16_9BACI</name>
<comment type="subunit">
    <text evidence="2">Homodimer.</text>
</comment>
<protein>
    <submittedName>
        <fullName evidence="4">Adaptor protein MecA</fullName>
    </submittedName>
</protein>
<evidence type="ECO:0000313" key="5">
    <source>
        <dbReference type="Proteomes" id="UP001312865"/>
    </source>
</evidence>
<dbReference type="PANTHER" id="PTHR39161">
    <property type="entry name" value="ADAPTER PROTEIN MECA"/>
    <property type="match status" value="1"/>
</dbReference>
<keyword evidence="3" id="KW-0178">Competence</keyword>
<dbReference type="Gene3D" id="3.30.70.1950">
    <property type="match status" value="1"/>
</dbReference>
<dbReference type="EMBL" id="JBBAXC010000006">
    <property type="protein sequence ID" value="MEI5907162.1"/>
    <property type="molecule type" value="Genomic_DNA"/>
</dbReference>
<dbReference type="Pfam" id="PF05389">
    <property type="entry name" value="MecA"/>
    <property type="match status" value="1"/>
</dbReference>
<evidence type="ECO:0000256" key="2">
    <source>
        <dbReference type="ARBA" id="ARBA00011738"/>
    </source>
</evidence>
<evidence type="ECO:0000256" key="1">
    <source>
        <dbReference type="ARBA" id="ARBA00005397"/>
    </source>
</evidence>
<evidence type="ECO:0000256" key="3">
    <source>
        <dbReference type="ARBA" id="ARBA00023287"/>
    </source>
</evidence>
<dbReference type="Proteomes" id="UP001312865">
    <property type="component" value="Unassembled WGS sequence"/>
</dbReference>
<evidence type="ECO:0000313" key="4">
    <source>
        <dbReference type="EMBL" id="MEI5907162.1"/>
    </source>
</evidence>
<dbReference type="PANTHER" id="PTHR39161:SF2">
    <property type="entry name" value="ADAPTER PROTEIN MECA 2"/>
    <property type="match status" value="1"/>
</dbReference>
<dbReference type="InterPro" id="IPR008681">
    <property type="entry name" value="Neg-reg_MecA"/>
</dbReference>
<proteinExistence type="inferred from homology"/>
<comment type="caution">
    <text evidence="4">The sequence shown here is derived from an EMBL/GenBank/DDBJ whole genome shotgun (WGS) entry which is preliminary data.</text>
</comment>
<organism evidence="4 5">
    <name type="scientific">Bacillus spongiae</name>
    <dbReference type="NCBI Taxonomy" id="2683610"/>
    <lineage>
        <taxon>Bacteria</taxon>
        <taxon>Bacillati</taxon>
        <taxon>Bacillota</taxon>
        <taxon>Bacilli</taxon>
        <taxon>Bacillales</taxon>
        <taxon>Bacillaceae</taxon>
        <taxon>Bacillus</taxon>
    </lineage>
</organism>
<keyword evidence="5" id="KW-1185">Reference proteome</keyword>
<gene>
    <name evidence="4" type="ORF">WAK64_08845</name>
</gene>
<accession>A0ABU8HD16</accession>
<reference evidence="4 5" key="1">
    <citation type="journal article" date="2018" name="J. Microbiol.">
        <title>Bacillus spongiae sp. nov., isolated from sponge of Jeju Island.</title>
        <authorList>
            <person name="Lee G.E."/>
            <person name="Im W.T."/>
            <person name="Park J.S."/>
        </authorList>
    </citation>
    <scope>NUCLEOTIDE SEQUENCE [LARGE SCALE GENOMIC DNA]</scope>
    <source>
        <strain evidence="4 5">135PIL107-10</strain>
    </source>
</reference>
<dbReference type="RefSeq" id="WP_336586600.1">
    <property type="nucleotide sequence ID" value="NZ_JBBAXC010000006.1"/>
</dbReference>
<sequence>MRLERIKQNQIRFSITIEELEEKGLLEEELWKESDIWHNLFEELMETAARQFGVEWEEIVTVEILSLTSVELILLFTIESLENYDFRKDEEGVCPDLMTEECALIVQLSSFEDVISLSHRLHQIDYGISTLYHYQDNFYLSFLLPPVPSVGLEALLKEYGEEGTTTLSILNEYGNKIIEHSACQMVRDYFSLH</sequence>